<keyword evidence="9" id="KW-1185">Reference proteome</keyword>
<dbReference type="PANTHER" id="PTHR42852:SF6">
    <property type="entry name" value="THIOL:DISULFIDE INTERCHANGE PROTEIN DSBE"/>
    <property type="match status" value="1"/>
</dbReference>
<comment type="subcellular location">
    <subcellularLocation>
        <location evidence="1">Cell envelope</location>
    </subcellularLocation>
</comment>
<keyword evidence="6" id="KW-0472">Membrane</keyword>
<dbReference type="Pfam" id="PF00578">
    <property type="entry name" value="AhpC-TSA"/>
    <property type="match status" value="1"/>
</dbReference>
<feature type="domain" description="Thioredoxin" evidence="7">
    <location>
        <begin position="66"/>
        <end position="208"/>
    </location>
</feature>
<dbReference type="GO" id="GO:0030313">
    <property type="term" value="C:cell envelope"/>
    <property type="evidence" value="ECO:0007669"/>
    <property type="project" value="UniProtKB-SubCell"/>
</dbReference>
<dbReference type="InterPro" id="IPR000866">
    <property type="entry name" value="AhpC/TSA"/>
</dbReference>
<dbReference type="EMBL" id="QJSP01000002">
    <property type="protein sequence ID" value="PYE20110.1"/>
    <property type="molecule type" value="Genomic_DNA"/>
</dbReference>
<keyword evidence="3" id="KW-0735">Signal-anchor</keyword>
<dbReference type="CDD" id="cd02966">
    <property type="entry name" value="TlpA_like_family"/>
    <property type="match status" value="1"/>
</dbReference>
<evidence type="ECO:0000256" key="5">
    <source>
        <dbReference type="ARBA" id="ARBA00023284"/>
    </source>
</evidence>
<reference evidence="8 9" key="1">
    <citation type="submission" date="2018-06" db="EMBL/GenBank/DDBJ databases">
        <title>Genomic Encyclopedia of Type Strains, Phase IV (KMG-IV): sequencing the most valuable type-strain genomes for metagenomic binning, comparative biology and taxonomic classification.</title>
        <authorList>
            <person name="Goeker M."/>
        </authorList>
    </citation>
    <scope>NUCLEOTIDE SEQUENCE [LARGE SCALE GENOMIC DNA]</scope>
    <source>
        <strain evidence="8 9">DSM 45521</strain>
    </source>
</reference>
<sequence length="220" mass="23823">MESGLKRSDARILAPLGWRLCWLIVLAVATLVVMTACSTGDDAVRQGDTFEFVSPGGKTVIFYDPPAERGTVSDISGPDLLDDNKTISLDDFAGQVVVINVWGSWCGPCRGEAAALEEVYANTKDSGVSFLGIDFRDRKDSARDFVEDRQVTYPSIFDYPGRTLAKLTTPTSVVPTTLVLDRDHRAAAVFLKAVTAQELQPVVERIAAESEPNRSGVQPG</sequence>
<evidence type="ECO:0000256" key="3">
    <source>
        <dbReference type="ARBA" id="ARBA00022968"/>
    </source>
</evidence>
<evidence type="ECO:0000259" key="7">
    <source>
        <dbReference type="PROSITE" id="PS51352"/>
    </source>
</evidence>
<comment type="caution">
    <text evidence="8">The sequence shown here is derived from an EMBL/GenBank/DDBJ whole genome shotgun (WGS) entry which is preliminary data.</text>
</comment>
<evidence type="ECO:0000313" key="9">
    <source>
        <dbReference type="Proteomes" id="UP000247591"/>
    </source>
</evidence>
<keyword evidence="6" id="KW-0812">Transmembrane</keyword>
<accession>A0A318RUS1</accession>
<keyword evidence="5" id="KW-0676">Redox-active center</keyword>
<evidence type="ECO:0000313" key="8">
    <source>
        <dbReference type="EMBL" id="PYE20110.1"/>
    </source>
</evidence>
<dbReference type="PROSITE" id="PS00194">
    <property type="entry name" value="THIOREDOXIN_1"/>
    <property type="match status" value="1"/>
</dbReference>
<keyword evidence="4" id="KW-1015">Disulfide bond</keyword>
<evidence type="ECO:0000256" key="2">
    <source>
        <dbReference type="ARBA" id="ARBA00022748"/>
    </source>
</evidence>
<dbReference type="GO" id="GO:0016209">
    <property type="term" value="F:antioxidant activity"/>
    <property type="evidence" value="ECO:0007669"/>
    <property type="project" value="InterPro"/>
</dbReference>
<dbReference type="PROSITE" id="PS51352">
    <property type="entry name" value="THIOREDOXIN_2"/>
    <property type="match status" value="1"/>
</dbReference>
<keyword evidence="2" id="KW-0201">Cytochrome c-type biogenesis</keyword>
<dbReference type="SUPFAM" id="SSF52833">
    <property type="entry name" value="Thioredoxin-like"/>
    <property type="match status" value="1"/>
</dbReference>
<dbReference type="InterPro" id="IPR050553">
    <property type="entry name" value="Thioredoxin_ResA/DsbE_sf"/>
</dbReference>
<feature type="transmembrane region" description="Helical" evidence="6">
    <location>
        <begin position="12"/>
        <end position="36"/>
    </location>
</feature>
<dbReference type="Gene3D" id="3.40.30.10">
    <property type="entry name" value="Glutaredoxin"/>
    <property type="match status" value="1"/>
</dbReference>
<dbReference type="GO" id="GO:0017004">
    <property type="term" value="P:cytochrome complex assembly"/>
    <property type="evidence" value="ECO:0007669"/>
    <property type="project" value="UniProtKB-KW"/>
</dbReference>
<dbReference type="GO" id="GO:0016853">
    <property type="term" value="F:isomerase activity"/>
    <property type="evidence" value="ECO:0007669"/>
    <property type="project" value="UniProtKB-KW"/>
</dbReference>
<evidence type="ECO:0000256" key="1">
    <source>
        <dbReference type="ARBA" id="ARBA00004196"/>
    </source>
</evidence>
<protein>
    <submittedName>
        <fullName evidence="8">Thiol-disulfide isomerase/thioredoxin</fullName>
    </submittedName>
</protein>
<dbReference type="Proteomes" id="UP000247591">
    <property type="component" value="Unassembled WGS sequence"/>
</dbReference>
<keyword evidence="8" id="KW-0413">Isomerase</keyword>
<gene>
    <name evidence="8" type="ORF">DFR67_102248</name>
</gene>
<dbReference type="InterPro" id="IPR013766">
    <property type="entry name" value="Thioredoxin_domain"/>
</dbReference>
<dbReference type="PANTHER" id="PTHR42852">
    <property type="entry name" value="THIOL:DISULFIDE INTERCHANGE PROTEIN DSBE"/>
    <property type="match status" value="1"/>
</dbReference>
<evidence type="ECO:0000256" key="4">
    <source>
        <dbReference type="ARBA" id="ARBA00023157"/>
    </source>
</evidence>
<evidence type="ECO:0000256" key="6">
    <source>
        <dbReference type="SAM" id="Phobius"/>
    </source>
</evidence>
<dbReference type="InterPro" id="IPR017937">
    <property type="entry name" value="Thioredoxin_CS"/>
</dbReference>
<organism evidence="8 9">
    <name type="scientific">Williamsia limnetica</name>
    <dbReference type="NCBI Taxonomy" id="882452"/>
    <lineage>
        <taxon>Bacteria</taxon>
        <taxon>Bacillati</taxon>
        <taxon>Actinomycetota</taxon>
        <taxon>Actinomycetes</taxon>
        <taxon>Mycobacteriales</taxon>
        <taxon>Nocardiaceae</taxon>
        <taxon>Williamsia</taxon>
    </lineage>
</organism>
<name>A0A318RUS1_WILLI</name>
<keyword evidence="6" id="KW-1133">Transmembrane helix</keyword>
<dbReference type="AlphaFoldDB" id="A0A318RUS1"/>
<dbReference type="InterPro" id="IPR036249">
    <property type="entry name" value="Thioredoxin-like_sf"/>
</dbReference>
<dbReference type="GO" id="GO:0016491">
    <property type="term" value="F:oxidoreductase activity"/>
    <property type="evidence" value="ECO:0007669"/>
    <property type="project" value="InterPro"/>
</dbReference>
<proteinExistence type="predicted"/>
<dbReference type="OrthoDB" id="9796554at2"/>